<evidence type="ECO:0000313" key="5">
    <source>
        <dbReference type="EMBL" id="KAK8859827.1"/>
    </source>
</evidence>
<evidence type="ECO:0000256" key="1">
    <source>
        <dbReference type="ARBA" id="ARBA00006484"/>
    </source>
</evidence>
<sequence>MSSYELKGKIAIVTGAGSGINHALTELLLEAGCSVVMADVRLRPEAQQTLDRYPHHPGNKDNGEDHRPSAVFQPTDTGNWAQIRALWETALQTYGRVNIVVNGAGVYEPPSSTFWNPPESSSSLSSPSPGVGVAPVDDPDAAVGQYQTFAINTTGPIRLAQIAVEYWLQHPELQGNMLFFASVAGYVHGLLTPLYFASKAAIISFAKSLGGLREHCGIRSACICPSTVHVCTLGTRLPTCLPLLLYLFLNRFWLLLRMVYGDVFASTNLSYLLSILHTKYRQTPLIHEIQKHVNVRPDDLGLTGKECAEVAMRLLQEPQYGGGEIIECMKAFNVNKDKEGGDETVIQLREVPVETLYPSFYNNNLDTIMGDPEKKLIQRLQQGKMRAAVE</sequence>
<keyword evidence="6" id="KW-1185">Reference proteome</keyword>
<accession>A0ABR2IB53</accession>
<evidence type="ECO:0000256" key="3">
    <source>
        <dbReference type="RuleBase" id="RU000363"/>
    </source>
</evidence>
<dbReference type="PANTHER" id="PTHR44229:SF4">
    <property type="entry name" value="15-HYDROXYPROSTAGLANDIN DEHYDROGENASE [NAD(+)]"/>
    <property type="match status" value="1"/>
</dbReference>
<dbReference type="EMBL" id="JAPCWZ010000006">
    <property type="protein sequence ID" value="KAK8859827.1"/>
    <property type="molecule type" value="Genomic_DNA"/>
</dbReference>
<proteinExistence type="inferred from homology"/>
<dbReference type="PRINTS" id="PR00080">
    <property type="entry name" value="SDRFAMILY"/>
</dbReference>
<protein>
    <submittedName>
        <fullName evidence="5">Short chain dehydrogenase reductase</fullName>
    </submittedName>
</protein>
<comment type="similarity">
    <text evidence="1 3">Belongs to the short-chain dehydrogenases/reductases (SDR) family.</text>
</comment>
<dbReference type="Pfam" id="PF00106">
    <property type="entry name" value="adh_short"/>
    <property type="match status" value="1"/>
</dbReference>
<evidence type="ECO:0000256" key="2">
    <source>
        <dbReference type="ARBA" id="ARBA00023002"/>
    </source>
</evidence>
<gene>
    <name evidence="5" type="ORF">PGQ11_010561</name>
</gene>
<evidence type="ECO:0000256" key="4">
    <source>
        <dbReference type="SAM" id="MobiDB-lite"/>
    </source>
</evidence>
<dbReference type="InterPro" id="IPR036291">
    <property type="entry name" value="NAD(P)-bd_dom_sf"/>
</dbReference>
<dbReference type="Proteomes" id="UP001390339">
    <property type="component" value="Unassembled WGS sequence"/>
</dbReference>
<dbReference type="SUPFAM" id="SSF51735">
    <property type="entry name" value="NAD(P)-binding Rossmann-fold domains"/>
    <property type="match status" value="1"/>
</dbReference>
<evidence type="ECO:0000313" key="6">
    <source>
        <dbReference type="Proteomes" id="UP001390339"/>
    </source>
</evidence>
<organism evidence="5 6">
    <name type="scientific">Apiospora arundinis</name>
    <dbReference type="NCBI Taxonomy" id="335852"/>
    <lineage>
        <taxon>Eukaryota</taxon>
        <taxon>Fungi</taxon>
        <taxon>Dikarya</taxon>
        <taxon>Ascomycota</taxon>
        <taxon>Pezizomycotina</taxon>
        <taxon>Sordariomycetes</taxon>
        <taxon>Xylariomycetidae</taxon>
        <taxon>Amphisphaeriales</taxon>
        <taxon>Apiosporaceae</taxon>
        <taxon>Apiospora</taxon>
    </lineage>
</organism>
<reference evidence="5 6" key="1">
    <citation type="journal article" date="2024" name="IMA Fungus">
        <title>Apiospora arundinis, a panoply of carbohydrate-active enzymes and secondary metabolites.</title>
        <authorList>
            <person name="Sorensen T."/>
            <person name="Petersen C."/>
            <person name="Muurmann A.T."/>
            <person name="Christiansen J.V."/>
            <person name="Brundto M.L."/>
            <person name="Overgaard C.K."/>
            <person name="Boysen A.T."/>
            <person name="Wollenberg R.D."/>
            <person name="Larsen T.O."/>
            <person name="Sorensen J.L."/>
            <person name="Nielsen K.L."/>
            <person name="Sondergaard T.E."/>
        </authorList>
    </citation>
    <scope>NUCLEOTIDE SEQUENCE [LARGE SCALE GENOMIC DNA]</scope>
    <source>
        <strain evidence="5 6">AAU 773</strain>
    </source>
</reference>
<comment type="caution">
    <text evidence="5">The sequence shown here is derived from an EMBL/GenBank/DDBJ whole genome shotgun (WGS) entry which is preliminary data.</text>
</comment>
<keyword evidence="2" id="KW-0560">Oxidoreductase</keyword>
<dbReference type="InterPro" id="IPR002347">
    <property type="entry name" value="SDR_fam"/>
</dbReference>
<feature type="region of interest" description="Disordered" evidence="4">
    <location>
        <begin position="47"/>
        <end position="73"/>
    </location>
</feature>
<dbReference type="PANTHER" id="PTHR44229">
    <property type="entry name" value="15-HYDROXYPROSTAGLANDIN DEHYDROGENASE [NAD(+)]"/>
    <property type="match status" value="1"/>
</dbReference>
<name>A0ABR2IB53_9PEZI</name>
<feature type="compositionally biased region" description="Basic and acidic residues" evidence="4">
    <location>
        <begin position="52"/>
        <end position="68"/>
    </location>
</feature>
<dbReference type="PRINTS" id="PR00081">
    <property type="entry name" value="GDHRDH"/>
</dbReference>
<dbReference type="Gene3D" id="3.40.50.720">
    <property type="entry name" value="NAD(P)-binding Rossmann-like Domain"/>
    <property type="match status" value="1"/>
</dbReference>